<keyword evidence="3" id="KW-1185">Reference proteome</keyword>
<evidence type="ECO:0000313" key="3">
    <source>
        <dbReference type="Proteomes" id="UP000663829"/>
    </source>
</evidence>
<dbReference type="OrthoDB" id="416454at2759"/>
<sequence>MINNIQDIDKISEQLQNILMNAAHDTIPKIITNKSSKYWWTKELTIHRKLVYKYKRIYKAQDHSPKSYNKYTQQQQLFKQHIREAKQQYRLNINKSIKLRNIQRLITKKIKQNIPDLIDKNNQKIIKKLDIADELIDEFCPDDNVINTTVTTTTSQINNNKDTEEHITIVEEENMLMQMPPRKAADFKGIQLIMLQQSGSLFQQLLLKIYNKILEHSFYPESWKIIKLLAFKKKRKHFIYTIKKLIIECEAKNVFDNKQFGFRKRLGTEDAQLFLSHHIATGIDKQQIVTTAFLDVSKAFNSINPTLLITKLKKTGISAPIINFVKSFCEPRNACVSLEDGITSKFKLMNYGAPQDKTLKDLKLELQIDKIQLIHFHRKRFMNNTPLIYNRIRILPCSTVNYLGLIYNNKFKWDQHIESVRTACVREFDRIQRWLSQNKCTYDTKILIGLYKTLIIPKIVYGAAVWSSKLPYKLLKILQKIQKQFLLFVLNVEQIASQVMEVEANI</sequence>
<evidence type="ECO:0000313" key="2">
    <source>
        <dbReference type="EMBL" id="CAF4272661.1"/>
    </source>
</evidence>
<dbReference type="Proteomes" id="UP000681722">
    <property type="component" value="Unassembled WGS sequence"/>
</dbReference>
<comment type="caution">
    <text evidence="1">The sequence shown here is derived from an EMBL/GenBank/DDBJ whole genome shotgun (WGS) entry which is preliminary data.</text>
</comment>
<dbReference type="PANTHER" id="PTHR33332">
    <property type="entry name" value="REVERSE TRANSCRIPTASE DOMAIN-CONTAINING PROTEIN"/>
    <property type="match status" value="1"/>
</dbReference>
<gene>
    <name evidence="1" type="ORF">GPM918_LOCUS32246</name>
    <name evidence="2" type="ORF">SRO942_LOCUS32911</name>
</gene>
<name>A0A815JHN0_9BILA</name>
<evidence type="ECO:0008006" key="4">
    <source>
        <dbReference type="Google" id="ProtNLM"/>
    </source>
</evidence>
<dbReference type="AlphaFoldDB" id="A0A815JHN0"/>
<protein>
    <recommendedName>
        <fullName evidence="4">Reverse transcriptase domain-containing protein</fullName>
    </recommendedName>
</protein>
<proteinExistence type="predicted"/>
<dbReference type="EMBL" id="CAJOBC010080444">
    <property type="protein sequence ID" value="CAF4272661.1"/>
    <property type="molecule type" value="Genomic_DNA"/>
</dbReference>
<dbReference type="EMBL" id="CAJNOQ010016351">
    <property type="protein sequence ID" value="CAF1379201.1"/>
    <property type="molecule type" value="Genomic_DNA"/>
</dbReference>
<dbReference type="Proteomes" id="UP000663829">
    <property type="component" value="Unassembled WGS sequence"/>
</dbReference>
<organism evidence="1 3">
    <name type="scientific">Didymodactylos carnosus</name>
    <dbReference type="NCBI Taxonomy" id="1234261"/>
    <lineage>
        <taxon>Eukaryota</taxon>
        <taxon>Metazoa</taxon>
        <taxon>Spiralia</taxon>
        <taxon>Gnathifera</taxon>
        <taxon>Rotifera</taxon>
        <taxon>Eurotatoria</taxon>
        <taxon>Bdelloidea</taxon>
        <taxon>Philodinida</taxon>
        <taxon>Philodinidae</taxon>
        <taxon>Didymodactylos</taxon>
    </lineage>
</organism>
<reference evidence="1" key="1">
    <citation type="submission" date="2021-02" db="EMBL/GenBank/DDBJ databases">
        <authorList>
            <person name="Nowell W R."/>
        </authorList>
    </citation>
    <scope>NUCLEOTIDE SEQUENCE</scope>
</reference>
<evidence type="ECO:0000313" key="1">
    <source>
        <dbReference type="EMBL" id="CAF1379201.1"/>
    </source>
</evidence>
<accession>A0A815JHN0</accession>